<proteinExistence type="predicted"/>
<comment type="caution">
    <text evidence="3">The sequence shown here is derived from an EMBL/GenBank/DDBJ whole genome shotgun (WGS) entry which is preliminary data.</text>
</comment>
<feature type="transmembrane region" description="Helical" evidence="1">
    <location>
        <begin position="466"/>
        <end position="487"/>
    </location>
</feature>
<dbReference type="InterPro" id="IPR002013">
    <property type="entry name" value="SAC_dom"/>
</dbReference>
<gene>
    <name evidence="3" type="ORF">FH972_021129</name>
</gene>
<dbReference type="GO" id="GO:0043812">
    <property type="term" value="F:phosphatidylinositol-4-phosphate phosphatase activity"/>
    <property type="evidence" value="ECO:0007669"/>
    <property type="project" value="TreeGrafter"/>
</dbReference>
<dbReference type="PROSITE" id="PS50275">
    <property type="entry name" value="SAC"/>
    <property type="match status" value="1"/>
</dbReference>
<dbReference type="GO" id="GO:0046856">
    <property type="term" value="P:phosphatidylinositol dephosphorylation"/>
    <property type="evidence" value="ECO:0007669"/>
    <property type="project" value="TreeGrafter"/>
</dbReference>
<keyword evidence="1" id="KW-0472">Membrane</keyword>
<organism evidence="3 4">
    <name type="scientific">Carpinus fangiana</name>
    <dbReference type="NCBI Taxonomy" id="176857"/>
    <lineage>
        <taxon>Eukaryota</taxon>
        <taxon>Viridiplantae</taxon>
        <taxon>Streptophyta</taxon>
        <taxon>Embryophyta</taxon>
        <taxon>Tracheophyta</taxon>
        <taxon>Spermatophyta</taxon>
        <taxon>Magnoliopsida</taxon>
        <taxon>eudicotyledons</taxon>
        <taxon>Gunneridae</taxon>
        <taxon>Pentapetalae</taxon>
        <taxon>rosids</taxon>
        <taxon>fabids</taxon>
        <taxon>Fagales</taxon>
        <taxon>Betulaceae</taxon>
        <taxon>Carpinus</taxon>
    </lineage>
</organism>
<dbReference type="PANTHER" id="PTHR45662:SF2">
    <property type="entry name" value="PHOSPHATIDYLINOSITOL-3-PHOSPHATASE SAC1"/>
    <property type="match status" value="1"/>
</dbReference>
<dbReference type="PANTHER" id="PTHR45662">
    <property type="entry name" value="PHOSPHATIDYLINOSITIDE PHOSPHATASE SAC1"/>
    <property type="match status" value="1"/>
</dbReference>
<keyword evidence="1" id="KW-1133">Transmembrane helix</keyword>
<feature type="domain" description="SAC" evidence="2">
    <location>
        <begin position="1"/>
        <end position="396"/>
    </location>
</feature>
<dbReference type="AlphaFoldDB" id="A0A5N6KP18"/>
<dbReference type="Pfam" id="PF02383">
    <property type="entry name" value="Syja_N"/>
    <property type="match status" value="1"/>
</dbReference>
<dbReference type="EMBL" id="VIBQ01000009">
    <property type="protein sequence ID" value="KAB8336820.1"/>
    <property type="molecule type" value="Genomic_DNA"/>
</dbReference>
<keyword evidence="4" id="KW-1185">Reference proteome</keyword>
<keyword evidence="1" id="KW-0812">Transmembrane</keyword>
<dbReference type="Proteomes" id="UP000327013">
    <property type="component" value="Unassembled WGS sequence"/>
</dbReference>
<evidence type="ECO:0000256" key="1">
    <source>
        <dbReference type="SAM" id="Phobius"/>
    </source>
</evidence>
<evidence type="ECO:0000259" key="2">
    <source>
        <dbReference type="PROSITE" id="PS50275"/>
    </source>
</evidence>
<evidence type="ECO:0000313" key="4">
    <source>
        <dbReference type="Proteomes" id="UP000327013"/>
    </source>
</evidence>
<evidence type="ECO:0000313" key="3">
    <source>
        <dbReference type="EMBL" id="KAB8336820.1"/>
    </source>
</evidence>
<feature type="transmembrane region" description="Helical" evidence="1">
    <location>
        <begin position="499"/>
        <end position="518"/>
    </location>
</feature>
<reference evidence="3 4" key="1">
    <citation type="submission" date="2019-06" db="EMBL/GenBank/DDBJ databases">
        <title>A chromosomal-level reference genome of Carpinus fangiana (Coryloideae, Betulaceae).</title>
        <authorList>
            <person name="Yang X."/>
            <person name="Wang Z."/>
            <person name="Zhang L."/>
            <person name="Hao G."/>
            <person name="Liu J."/>
            <person name="Yang Y."/>
        </authorList>
    </citation>
    <scope>NUCLEOTIDE SEQUENCE [LARGE SCALE GENOMIC DNA]</scope>
    <source>
        <strain evidence="3">Cfa_2016G</strain>
        <tissue evidence="3">Leaf</tissue>
    </source>
</reference>
<protein>
    <recommendedName>
        <fullName evidence="2">SAC domain-containing protein</fullName>
    </recommendedName>
</protein>
<dbReference type="GO" id="GO:0005783">
    <property type="term" value="C:endoplasmic reticulum"/>
    <property type="evidence" value="ECO:0007669"/>
    <property type="project" value="TreeGrafter"/>
</dbReference>
<accession>A0A5N6KP18</accession>
<sequence>MLKSGPMYFSYGLDLTNSFQRQASSDNSLPLWQRADDRFFWNKFISTDLVDFRAGGVNSSGFRATSTQPGVDPYILPVISGMLRLTTTAVKGKPLGFLLITRRSRHRTGTRYFSRGIDEEGHVSNFNETEQAIVLNDADPSSSFALGSSSGQAASRDVHILAYVQTRGSVPVYWAEVNKLKYTPDLQIRGVDSAVNSAKLHFEEQIKLYGDVYMVNLVNQKGREKRVKDAYEQMTRYLQSSSTEEAASDAKSPETVHIIEAPSVKQQFDRLHYVYFDFHNETKGLKWHRAQLLLDELNEPLLKQQYFHGVYSLNDRSGKVDVRSLQKSVVRTNCMDCLDRTNVVQSMLGRFTLNRMLQDLAVLRKGEAAQEDASFEHTFRNVWADNADVVSRSYSGTGALKTDFTRTGNRTKAGALQDLSNSITRYVRNNFMDGPRQDGFDIFSGAFLPDTSHSRGTLLFVDHRPLLIQSVPYVLLGCLFFVFIAAITHRLPDSSLWPLRFLQIFSTAVAGYCGNFMWTHGTLYVNWPKLNTPQYATEGVQDALVKATKDPLLGPLVKHGRVRSDGRMAHLEEGKKRKE</sequence>
<name>A0A5N6KP18_9ROSI</name>
<dbReference type="OrthoDB" id="405996at2759"/>